<evidence type="ECO:0000259" key="1">
    <source>
        <dbReference type="Pfam" id="PF09643"/>
    </source>
</evidence>
<feature type="domain" description="YopX protein" evidence="1">
    <location>
        <begin position="27"/>
        <end position="121"/>
    </location>
</feature>
<sequence length="123" mass="14435">MREIKFRSWIKGKKEMIYEFTLKQPTTSHCTKNILMQYTGLKDKKGQEIYEEDLFQTPYMKSKGCAYRCVFSAEFGGYLFDPFVIGDKDAPLIGVEEFSQQWEDVQHGEVIGNIYEDPEILRN</sequence>
<comment type="caution">
    <text evidence="2">The sequence shown here is derived from an EMBL/GenBank/DDBJ whole genome shotgun (WGS) entry which is preliminary data.</text>
</comment>
<reference evidence="2" key="1">
    <citation type="submission" date="2023-02" db="EMBL/GenBank/DDBJ databases">
        <title>Draft Whole-Genome Sequences of Bacillus Strains of Potential Probiotic for Poultry.</title>
        <authorList>
            <person name="Ma L.M."/>
            <person name="Lopez-Guerra N."/>
            <person name="Zhang G."/>
        </authorList>
    </citation>
    <scope>NUCLEOTIDE SEQUENCE</scope>
    <source>
        <strain evidence="2">OSU1013-24</strain>
    </source>
</reference>
<dbReference type="AlphaFoldDB" id="A0AAP3YG03"/>
<dbReference type="EMBL" id="JARKHX010000004">
    <property type="protein sequence ID" value="MDF4194887.1"/>
    <property type="molecule type" value="Genomic_DNA"/>
</dbReference>
<dbReference type="InterPro" id="IPR023385">
    <property type="entry name" value="YopX-like_C"/>
</dbReference>
<name>A0AAP3YG03_BACAM</name>
<evidence type="ECO:0000313" key="2">
    <source>
        <dbReference type="EMBL" id="MDF4194887.1"/>
    </source>
</evidence>
<organism evidence="2 3">
    <name type="scientific">Bacillus amyloliquefaciens</name>
    <name type="common">Bacillus velezensis</name>
    <dbReference type="NCBI Taxonomy" id="1390"/>
    <lineage>
        <taxon>Bacteria</taxon>
        <taxon>Bacillati</taxon>
        <taxon>Bacillota</taxon>
        <taxon>Bacilli</taxon>
        <taxon>Bacillales</taxon>
        <taxon>Bacillaceae</taxon>
        <taxon>Bacillus</taxon>
        <taxon>Bacillus amyloliquefaciens group</taxon>
    </lineage>
</organism>
<dbReference type="InterPro" id="IPR019096">
    <property type="entry name" value="YopX_protein"/>
</dbReference>
<dbReference type="Proteomes" id="UP001222377">
    <property type="component" value="Unassembled WGS sequence"/>
</dbReference>
<evidence type="ECO:0000313" key="3">
    <source>
        <dbReference type="Proteomes" id="UP001222377"/>
    </source>
</evidence>
<gene>
    <name evidence="2" type="ORF">PV946_14100</name>
</gene>
<accession>A0AAP3YG03</accession>
<protein>
    <submittedName>
        <fullName evidence="2">YopX family protein</fullName>
    </submittedName>
</protein>
<dbReference type="Pfam" id="PF09643">
    <property type="entry name" value="YopX"/>
    <property type="match status" value="1"/>
</dbReference>
<proteinExistence type="predicted"/>
<dbReference type="Gene3D" id="2.30.30.290">
    <property type="entry name" value="YopX-like domains"/>
    <property type="match status" value="1"/>
</dbReference>
<dbReference type="SUPFAM" id="SSF159006">
    <property type="entry name" value="YopX-like"/>
    <property type="match status" value="1"/>
</dbReference>
<dbReference type="RefSeq" id="WP_017697097.1">
    <property type="nucleotide sequence ID" value="NZ_CP187723.1"/>
</dbReference>